<gene>
    <name evidence="2" type="ORF">BCT74_06290</name>
</gene>
<dbReference type="SUPFAM" id="SSF52540">
    <property type="entry name" value="P-loop containing nucleoside triphosphate hydrolases"/>
    <property type="match status" value="1"/>
</dbReference>
<dbReference type="Gene3D" id="3.40.50.300">
    <property type="entry name" value="P-loop containing nucleotide triphosphate hydrolases"/>
    <property type="match status" value="1"/>
</dbReference>
<evidence type="ECO:0000259" key="1">
    <source>
        <dbReference type="Pfam" id="PF13304"/>
    </source>
</evidence>
<sequence length="487" mass="55604">MSFQIHKLTIEGKEYELSKSSNSGKNLISVITGKNGAGKSRILEFLASNFYVSDNFLIENPNNWNARFNIVTSDYSQNQVQYQIGGLECTMQRISPKIASVFKLATHVDDRYRIFPQRMICLSTSPFDRFPLNVSKSLSNESIYSYIGMKNSKRSSSIVSLISNVLDSMFKKPEKIETNFEVMKRTLDYLGYGNRILVSYRSNIKFDKNSLSRREISKLLTKFENPIFNEHYIDGVEWKNQVDVIYDSVCILLDSNRDKWKSTFSIPVNLSKTNILEDDYVRAIQTLSKSGIFTVKSLKLSQATDNRKFIDFIDASSGEQCLAMMLLGIASQIENNSLICIDEPEISLHPEWQEEFIPLINDLFSLYSGCHFVIATHSPLLVSKLSSDNCFILNLDENRLIDSSKAVSYSSDYQLATLFKSPGFKNEYLVSECLDILNTLSKLKPIDFDFTERLKLITSLKPQISLEDPVYSLITTIERVMDTINED</sequence>
<reference evidence="3" key="1">
    <citation type="submission" date="2016-07" db="EMBL/GenBank/DDBJ databases">
        <title>Nontailed viruses are major unrecognized killers of bacteria in the ocean.</title>
        <authorList>
            <person name="Kauffman K."/>
            <person name="Hussain F."/>
            <person name="Yang J."/>
            <person name="Arevalo P."/>
            <person name="Brown J."/>
            <person name="Cutler M."/>
            <person name="Kelly L."/>
            <person name="Polz M.F."/>
        </authorList>
    </citation>
    <scope>NUCLEOTIDE SEQUENCE [LARGE SCALE GENOMIC DNA]</scope>
    <source>
        <strain evidence="3">10N.261.51.B8</strain>
    </source>
</reference>
<dbReference type="EMBL" id="MCYL01000024">
    <property type="protein sequence ID" value="PML54938.1"/>
    <property type="molecule type" value="Genomic_DNA"/>
</dbReference>
<protein>
    <recommendedName>
        <fullName evidence="1">ATPase AAA-type core domain-containing protein</fullName>
    </recommendedName>
</protein>
<dbReference type="RefSeq" id="WP_102578652.1">
    <property type="nucleotide sequence ID" value="NZ_MCYL01000024.1"/>
</dbReference>
<dbReference type="GO" id="GO:0005524">
    <property type="term" value="F:ATP binding"/>
    <property type="evidence" value="ECO:0007669"/>
    <property type="project" value="InterPro"/>
</dbReference>
<dbReference type="PANTHER" id="PTHR43581">
    <property type="entry name" value="ATP/GTP PHOSPHATASE"/>
    <property type="match status" value="1"/>
</dbReference>
<dbReference type="AlphaFoldDB" id="A0A2N7IDC2"/>
<evidence type="ECO:0000313" key="2">
    <source>
        <dbReference type="EMBL" id="PML54938.1"/>
    </source>
</evidence>
<dbReference type="Proteomes" id="UP000235746">
    <property type="component" value="Unassembled WGS sequence"/>
</dbReference>
<dbReference type="InterPro" id="IPR027417">
    <property type="entry name" value="P-loop_NTPase"/>
</dbReference>
<dbReference type="PANTHER" id="PTHR43581:SF3">
    <property type="entry name" value="AAA+ ATPASE DOMAIN-CONTAINING PROTEIN"/>
    <property type="match status" value="1"/>
</dbReference>
<feature type="domain" description="ATPase AAA-type core" evidence="1">
    <location>
        <begin position="304"/>
        <end position="383"/>
    </location>
</feature>
<evidence type="ECO:0000313" key="3">
    <source>
        <dbReference type="Proteomes" id="UP000235746"/>
    </source>
</evidence>
<comment type="caution">
    <text evidence="2">The sequence shown here is derived from an EMBL/GenBank/DDBJ whole genome shotgun (WGS) entry which is preliminary data.</text>
</comment>
<dbReference type="InterPro" id="IPR051396">
    <property type="entry name" value="Bact_Antivir_Def_Nuclease"/>
</dbReference>
<dbReference type="InterPro" id="IPR003959">
    <property type="entry name" value="ATPase_AAA_core"/>
</dbReference>
<proteinExistence type="predicted"/>
<name>A0A2N7IDC2_9VIBR</name>
<dbReference type="Pfam" id="PF13304">
    <property type="entry name" value="AAA_21"/>
    <property type="match status" value="1"/>
</dbReference>
<accession>A0A2N7IDC2</accession>
<organism evidence="2 3">
    <name type="scientific">Vibrio lentus</name>
    <dbReference type="NCBI Taxonomy" id="136468"/>
    <lineage>
        <taxon>Bacteria</taxon>
        <taxon>Pseudomonadati</taxon>
        <taxon>Pseudomonadota</taxon>
        <taxon>Gammaproteobacteria</taxon>
        <taxon>Vibrionales</taxon>
        <taxon>Vibrionaceae</taxon>
        <taxon>Vibrio</taxon>
    </lineage>
</organism>
<dbReference type="GO" id="GO:0016887">
    <property type="term" value="F:ATP hydrolysis activity"/>
    <property type="evidence" value="ECO:0007669"/>
    <property type="project" value="InterPro"/>
</dbReference>